<dbReference type="Gene3D" id="1.10.540.10">
    <property type="entry name" value="Acyl-CoA dehydrogenase/oxidase, N-terminal domain"/>
    <property type="match status" value="1"/>
</dbReference>
<gene>
    <name evidence="4" type="ORF">F9B16_09475</name>
</gene>
<accession>A0A6L3VZG3</accession>
<evidence type="ECO:0000256" key="1">
    <source>
        <dbReference type="ARBA" id="ARBA00023002"/>
    </source>
</evidence>
<dbReference type="PIRSF" id="PIRSF016578">
    <property type="entry name" value="HsaA"/>
    <property type="match status" value="1"/>
</dbReference>
<dbReference type="InterPro" id="IPR046373">
    <property type="entry name" value="Acyl-CoA_Oxase/DH_mid-dom_sf"/>
</dbReference>
<dbReference type="GO" id="GO:0050660">
    <property type="term" value="F:flavin adenine dinucleotide binding"/>
    <property type="evidence" value="ECO:0007669"/>
    <property type="project" value="InterPro"/>
</dbReference>
<evidence type="ECO:0000259" key="2">
    <source>
        <dbReference type="Pfam" id="PF02771"/>
    </source>
</evidence>
<dbReference type="InterPro" id="IPR037069">
    <property type="entry name" value="AcylCoA_DH/ox_N_sf"/>
</dbReference>
<dbReference type="InterPro" id="IPR013786">
    <property type="entry name" value="AcylCoA_DH/ox_N"/>
</dbReference>
<keyword evidence="1" id="KW-0560">Oxidoreductase</keyword>
<feature type="domain" description="Acyl-CoA dehydrogenase C-terminal" evidence="3">
    <location>
        <begin position="236"/>
        <end position="366"/>
    </location>
</feature>
<dbReference type="GO" id="GO:0016627">
    <property type="term" value="F:oxidoreductase activity, acting on the CH-CH group of donors"/>
    <property type="evidence" value="ECO:0007669"/>
    <property type="project" value="InterPro"/>
</dbReference>
<keyword evidence="5" id="KW-1185">Reference proteome</keyword>
<dbReference type="OrthoDB" id="3404950at2"/>
<sequence>MTVVETARRLAPELAAAVDEGDRLRRLPDATWKLLVDSGLVRALQPARWGGGEVPLSEFMDAVIEVSRANPSAGWVMGVMGVHPWQLALFDERAQQEMWGEDPTRIHSSSYMPTGKATRVDGGYRLEGRWSFSSGCDHGNGVNLGAIVDVLDLGEGVKIPDYRSLLVLPGEYEIDDNWHTAGLRGTGSKDIVVTGAFVPDHRVQSHLDYAAWNPLPGQERNDGPLYRLSWSAVFNLVLAASVFGMARGFLDAWTEVTANRVVPPKVAQRDDPLTQIRLAEAEWTWDAAASKLRRAVIEMQAMAEQGEHPSDDYLARIRWDVNHGCEVVGAAVHGLYHATTGRTAYTDHPLHRLFQDVQTALGHAYLTPEGHARNYAGHLLGAGPQVLTA</sequence>
<comment type="caution">
    <text evidence="4">The sequence shown here is derived from an EMBL/GenBank/DDBJ whole genome shotgun (WGS) entry which is preliminary data.</text>
</comment>
<dbReference type="InterPro" id="IPR013107">
    <property type="entry name" value="Acyl-CoA_DH_C"/>
</dbReference>
<dbReference type="SUPFAM" id="SSF56645">
    <property type="entry name" value="Acyl-CoA dehydrogenase NM domain-like"/>
    <property type="match status" value="1"/>
</dbReference>
<dbReference type="Gene3D" id="1.20.140.10">
    <property type="entry name" value="Butyryl-CoA Dehydrogenase, subunit A, domain 3"/>
    <property type="match status" value="1"/>
</dbReference>
<dbReference type="EMBL" id="WBMR01000018">
    <property type="protein sequence ID" value="KAB2384848.1"/>
    <property type="molecule type" value="Genomic_DNA"/>
</dbReference>
<dbReference type="RefSeq" id="WP_151539628.1">
    <property type="nucleotide sequence ID" value="NZ_WBMR01000018.1"/>
</dbReference>
<dbReference type="InterPro" id="IPR009100">
    <property type="entry name" value="AcylCoA_DH/oxidase_NM_dom_sf"/>
</dbReference>
<reference evidence="4 5" key="1">
    <citation type="submission" date="2019-09" db="EMBL/GenBank/DDBJ databases">
        <title>Actinomadura physcomitrii sp. nov., a novel actinomycete isolated from moss [Physcomitrium sphaericum (Ludw) Fuernr].</title>
        <authorList>
            <person name="Liu C."/>
            <person name="Zhuang X."/>
        </authorList>
    </citation>
    <scope>NUCLEOTIDE SEQUENCE [LARGE SCALE GENOMIC DNA]</scope>
    <source>
        <strain evidence="4 5">CYP1-1B</strain>
    </source>
</reference>
<feature type="domain" description="Acyl-CoA dehydrogenase/oxidase N-terminal" evidence="2">
    <location>
        <begin position="4"/>
        <end position="99"/>
    </location>
</feature>
<dbReference type="Proteomes" id="UP000483004">
    <property type="component" value="Unassembled WGS sequence"/>
</dbReference>
<proteinExistence type="predicted"/>
<dbReference type="SUPFAM" id="SSF47203">
    <property type="entry name" value="Acyl-CoA dehydrogenase C-terminal domain-like"/>
    <property type="match status" value="1"/>
</dbReference>
<evidence type="ECO:0000313" key="4">
    <source>
        <dbReference type="EMBL" id="KAB2384848.1"/>
    </source>
</evidence>
<dbReference type="Pfam" id="PF02771">
    <property type="entry name" value="Acyl-CoA_dh_N"/>
    <property type="match status" value="1"/>
</dbReference>
<protein>
    <submittedName>
        <fullName evidence="4">Acyl-CoA dehydrogenase</fullName>
    </submittedName>
</protein>
<evidence type="ECO:0000313" key="5">
    <source>
        <dbReference type="Proteomes" id="UP000483004"/>
    </source>
</evidence>
<organism evidence="4 5">
    <name type="scientific">Actinomadura montaniterrae</name>
    <dbReference type="NCBI Taxonomy" id="1803903"/>
    <lineage>
        <taxon>Bacteria</taxon>
        <taxon>Bacillati</taxon>
        <taxon>Actinomycetota</taxon>
        <taxon>Actinomycetes</taxon>
        <taxon>Streptosporangiales</taxon>
        <taxon>Thermomonosporaceae</taxon>
        <taxon>Actinomadura</taxon>
    </lineage>
</organism>
<evidence type="ECO:0000259" key="3">
    <source>
        <dbReference type="Pfam" id="PF08028"/>
    </source>
</evidence>
<dbReference type="Pfam" id="PF08028">
    <property type="entry name" value="Acyl-CoA_dh_2"/>
    <property type="match status" value="1"/>
</dbReference>
<dbReference type="Gene3D" id="2.40.110.10">
    <property type="entry name" value="Butyryl-CoA Dehydrogenase, subunit A, domain 2"/>
    <property type="match status" value="1"/>
</dbReference>
<dbReference type="InterPro" id="IPR036250">
    <property type="entry name" value="AcylCo_DH-like_C"/>
</dbReference>
<dbReference type="AlphaFoldDB" id="A0A6L3VZG3"/>
<name>A0A6L3VZG3_9ACTN</name>